<reference evidence="1" key="1">
    <citation type="submission" date="2020-08" db="EMBL/GenBank/DDBJ databases">
        <title>Plant associated metagenomes--Microbial community diversity and host control of community assembly across model and emerging plant ecological genomics systems.</title>
        <authorList>
            <person name="Dangl J."/>
        </authorList>
    </citation>
    <scope>NUCLEOTIDE SEQUENCE</scope>
    <source>
        <strain evidence="1">KD5</strain>
    </source>
</reference>
<keyword evidence="1" id="KW-0413">Isomerase</keyword>
<dbReference type="EC" id="5.1.1.1" evidence="1"/>
<dbReference type="Proteomes" id="UP000589818">
    <property type="component" value="Unassembled WGS sequence"/>
</dbReference>
<proteinExistence type="predicted"/>
<gene>
    <name evidence="1" type="ORF">FHR69_002609</name>
</gene>
<sequence length="66" mass="6952">MNTLMVDVTDIPAARAGDQVVLFGKQGDSEITQSELEELCGTLLVDLATVWGSSNPKALVADKACD</sequence>
<name>A0ACC5MDC8_9PSED</name>
<keyword evidence="2" id="KW-1185">Reference proteome</keyword>
<dbReference type="EMBL" id="JACHVR010000001">
    <property type="protein sequence ID" value="MBB2886743.1"/>
    <property type="molecule type" value="Genomic_DNA"/>
</dbReference>
<evidence type="ECO:0000313" key="2">
    <source>
        <dbReference type="Proteomes" id="UP000589818"/>
    </source>
</evidence>
<organism evidence="1 2">
    <name type="scientific">Pseudomonas umsongensis</name>
    <dbReference type="NCBI Taxonomy" id="198618"/>
    <lineage>
        <taxon>Bacteria</taxon>
        <taxon>Pseudomonadati</taxon>
        <taxon>Pseudomonadota</taxon>
        <taxon>Gammaproteobacteria</taxon>
        <taxon>Pseudomonadales</taxon>
        <taxon>Pseudomonadaceae</taxon>
        <taxon>Pseudomonas</taxon>
    </lineage>
</organism>
<protein>
    <submittedName>
        <fullName evidence="1">Alanine racemase</fullName>
        <ecNumber evidence="1">5.1.1.1</ecNumber>
    </submittedName>
</protein>
<evidence type="ECO:0000313" key="1">
    <source>
        <dbReference type="EMBL" id="MBB2886743.1"/>
    </source>
</evidence>
<comment type="caution">
    <text evidence="1">The sequence shown here is derived from an EMBL/GenBank/DDBJ whole genome shotgun (WGS) entry which is preliminary data.</text>
</comment>
<accession>A0ACC5MDC8</accession>